<dbReference type="OrthoDB" id="5425374at2759"/>
<accession>A0A6A6YL02</accession>
<protein>
    <submittedName>
        <fullName evidence="1 3">Uncharacterized protein</fullName>
    </submittedName>
</protein>
<dbReference type="EMBL" id="MU003701">
    <property type="protein sequence ID" value="KAF2809480.1"/>
    <property type="molecule type" value="Genomic_DNA"/>
</dbReference>
<reference evidence="3" key="2">
    <citation type="submission" date="2020-04" db="EMBL/GenBank/DDBJ databases">
        <authorList>
            <consortium name="NCBI Genome Project"/>
        </authorList>
    </citation>
    <scope>NUCLEOTIDE SEQUENCE</scope>
    <source>
        <strain evidence="3">CBS 304.34</strain>
    </source>
</reference>
<feature type="non-terminal residue" evidence="1">
    <location>
        <position position="1"/>
    </location>
</feature>
<dbReference type="AlphaFoldDB" id="A0A6A6YL02"/>
<reference evidence="1 3" key="1">
    <citation type="journal article" date="2020" name="Stud. Mycol.">
        <title>101 Dothideomycetes genomes: a test case for predicting lifestyles and emergence of pathogens.</title>
        <authorList>
            <person name="Haridas S."/>
            <person name="Albert R."/>
            <person name="Binder M."/>
            <person name="Bloem J."/>
            <person name="Labutti K."/>
            <person name="Salamov A."/>
            <person name="Andreopoulos B."/>
            <person name="Baker S."/>
            <person name="Barry K."/>
            <person name="Bills G."/>
            <person name="Bluhm B."/>
            <person name="Cannon C."/>
            <person name="Castanera R."/>
            <person name="Culley D."/>
            <person name="Daum C."/>
            <person name="Ezra D."/>
            <person name="Gonzalez J."/>
            <person name="Henrissat B."/>
            <person name="Kuo A."/>
            <person name="Liang C."/>
            <person name="Lipzen A."/>
            <person name="Lutzoni F."/>
            <person name="Magnuson J."/>
            <person name="Mondo S."/>
            <person name="Nolan M."/>
            <person name="Ohm R."/>
            <person name="Pangilinan J."/>
            <person name="Park H.-J."/>
            <person name="Ramirez L."/>
            <person name="Alfaro M."/>
            <person name="Sun H."/>
            <person name="Tritt A."/>
            <person name="Yoshinaga Y."/>
            <person name="Zwiers L.-H."/>
            <person name="Turgeon B."/>
            <person name="Goodwin S."/>
            <person name="Spatafora J."/>
            <person name="Crous P."/>
            <person name="Grigoriev I."/>
        </authorList>
    </citation>
    <scope>NUCLEOTIDE SEQUENCE</scope>
    <source>
        <strain evidence="1 3">CBS 304.34</strain>
    </source>
</reference>
<sequence length="86" mass="9905">LPFLNNISVKGLKTIYRNKELILKIWCYIIEYIRNLNTILADLKQAGCIISSIKFFFSISKVVIIGYKYNSAGRHPNKDKVEKIIG</sequence>
<name>A0A6A6YL02_9PEZI</name>
<dbReference type="RefSeq" id="XP_033576444.1">
    <property type="nucleotide sequence ID" value="XM_033715569.1"/>
</dbReference>
<reference evidence="3" key="3">
    <citation type="submission" date="2025-04" db="UniProtKB">
        <authorList>
            <consortium name="RefSeq"/>
        </authorList>
    </citation>
    <scope>IDENTIFICATION</scope>
    <source>
        <strain evidence="3">CBS 304.34</strain>
    </source>
</reference>
<dbReference type="GeneID" id="54456462"/>
<evidence type="ECO:0000313" key="3">
    <source>
        <dbReference type="RefSeq" id="XP_033576444.1"/>
    </source>
</evidence>
<organism evidence="1">
    <name type="scientific">Mytilinidion resinicola</name>
    <dbReference type="NCBI Taxonomy" id="574789"/>
    <lineage>
        <taxon>Eukaryota</taxon>
        <taxon>Fungi</taxon>
        <taxon>Dikarya</taxon>
        <taxon>Ascomycota</taxon>
        <taxon>Pezizomycotina</taxon>
        <taxon>Dothideomycetes</taxon>
        <taxon>Pleosporomycetidae</taxon>
        <taxon>Mytilinidiales</taxon>
        <taxon>Mytilinidiaceae</taxon>
        <taxon>Mytilinidion</taxon>
    </lineage>
</organism>
<gene>
    <name evidence="1 3" type="ORF">BDZ99DRAFT_388380</name>
</gene>
<evidence type="ECO:0000313" key="2">
    <source>
        <dbReference type="Proteomes" id="UP000504636"/>
    </source>
</evidence>
<evidence type="ECO:0000313" key="1">
    <source>
        <dbReference type="EMBL" id="KAF2809480.1"/>
    </source>
</evidence>
<keyword evidence="2" id="KW-1185">Reference proteome</keyword>
<dbReference type="Proteomes" id="UP000504636">
    <property type="component" value="Unplaced"/>
</dbReference>
<proteinExistence type="predicted"/>